<dbReference type="PANTHER" id="PTHR35526:SF3">
    <property type="entry name" value="ANTI-SIGMA-F FACTOR RSBW"/>
    <property type="match status" value="1"/>
</dbReference>
<evidence type="ECO:0000259" key="2">
    <source>
        <dbReference type="Pfam" id="PF13581"/>
    </source>
</evidence>
<dbReference type="AlphaFoldDB" id="A0A6A0B332"/>
<sequence>MPSQANPPKRGVSPKADREGFVVSCTRAPQRVGQLRRISAAHLRLWGIGSCIDTANLLISELVTNAIRYGETEDVSFSVSYWRGEVRIEVADGTPGRPQVKRPAADEESGRGMLIVEALAEDWGTSEDGTLTWCTIAVPEPVVPKSGFWCEWRQEDGKQLALAAMPTPDRAIRWARIQMRIIASAIDASVVGYIWDWLSDGWREPAEDLKNGEEFTLPLSAGPYKFVWHARPVRFVPVVGGTPLPHLREEEPEWD</sequence>
<dbReference type="GO" id="GO:0004674">
    <property type="term" value="F:protein serine/threonine kinase activity"/>
    <property type="evidence" value="ECO:0007669"/>
    <property type="project" value="UniProtKB-KW"/>
</dbReference>
<dbReference type="RefSeq" id="WP_173267639.1">
    <property type="nucleotide sequence ID" value="NZ_BLLG01000035.1"/>
</dbReference>
<dbReference type="EMBL" id="BLLG01000035">
    <property type="protein sequence ID" value="GFH39552.1"/>
    <property type="molecule type" value="Genomic_DNA"/>
</dbReference>
<dbReference type="CDD" id="cd16936">
    <property type="entry name" value="HATPase_RsbW-like"/>
    <property type="match status" value="1"/>
</dbReference>
<protein>
    <submittedName>
        <fullName evidence="3">ATP-binding protein</fullName>
    </submittedName>
</protein>
<accession>A0A6A0B332</accession>
<dbReference type="GO" id="GO:0005524">
    <property type="term" value="F:ATP binding"/>
    <property type="evidence" value="ECO:0007669"/>
    <property type="project" value="UniProtKB-KW"/>
</dbReference>
<dbReference type="InterPro" id="IPR003594">
    <property type="entry name" value="HATPase_dom"/>
</dbReference>
<keyword evidence="3" id="KW-0547">Nucleotide-binding</keyword>
<keyword evidence="3" id="KW-0067">ATP-binding</keyword>
<keyword evidence="4" id="KW-1185">Reference proteome</keyword>
<dbReference type="Proteomes" id="UP000484988">
    <property type="component" value="Unassembled WGS sequence"/>
</dbReference>
<gene>
    <name evidence="3" type="ORF">SCWH03_58200</name>
</gene>
<name>A0A6A0B332_9ACTN</name>
<evidence type="ECO:0000313" key="3">
    <source>
        <dbReference type="EMBL" id="GFH39552.1"/>
    </source>
</evidence>
<dbReference type="InterPro" id="IPR036890">
    <property type="entry name" value="HATPase_C_sf"/>
</dbReference>
<comment type="caution">
    <text evidence="3">The sequence shown here is derived from an EMBL/GenBank/DDBJ whole genome shotgun (WGS) entry which is preliminary data.</text>
</comment>
<feature type="domain" description="Histidine kinase/HSP90-like ATPase" evidence="2">
    <location>
        <begin position="28"/>
        <end position="133"/>
    </location>
</feature>
<reference evidence="3 4" key="1">
    <citation type="submission" date="2020-02" db="EMBL/GenBank/DDBJ databases">
        <title>Whole Genome Shotgun Sequence of Streptomyces sp. strain CWH03.</title>
        <authorList>
            <person name="Dohra H."/>
            <person name="Kodani S."/>
            <person name="Yamamura H."/>
        </authorList>
    </citation>
    <scope>NUCLEOTIDE SEQUENCE [LARGE SCALE GENOMIC DNA]</scope>
    <source>
        <strain evidence="3 4">CWH03</strain>
    </source>
</reference>
<evidence type="ECO:0000313" key="4">
    <source>
        <dbReference type="Proteomes" id="UP000484988"/>
    </source>
</evidence>
<organism evidence="3 4">
    <name type="scientific">Streptomyces pacificus</name>
    <dbReference type="NCBI Taxonomy" id="2705029"/>
    <lineage>
        <taxon>Bacteria</taxon>
        <taxon>Bacillati</taxon>
        <taxon>Actinomycetota</taxon>
        <taxon>Actinomycetes</taxon>
        <taxon>Kitasatosporales</taxon>
        <taxon>Streptomycetaceae</taxon>
        <taxon>Streptomyces</taxon>
    </lineage>
</organism>
<dbReference type="Pfam" id="PF13581">
    <property type="entry name" value="HATPase_c_2"/>
    <property type="match status" value="1"/>
</dbReference>
<dbReference type="Gene3D" id="3.30.565.10">
    <property type="entry name" value="Histidine kinase-like ATPase, C-terminal domain"/>
    <property type="match status" value="1"/>
</dbReference>
<proteinExistence type="predicted"/>
<evidence type="ECO:0000256" key="1">
    <source>
        <dbReference type="ARBA" id="ARBA00022527"/>
    </source>
</evidence>
<dbReference type="InterPro" id="IPR050267">
    <property type="entry name" value="Anti-sigma-factor_SerPK"/>
</dbReference>
<keyword evidence="1" id="KW-0723">Serine/threonine-protein kinase</keyword>
<keyword evidence="1" id="KW-0808">Transferase</keyword>
<dbReference type="PANTHER" id="PTHR35526">
    <property type="entry name" value="ANTI-SIGMA-F FACTOR RSBW-RELATED"/>
    <property type="match status" value="1"/>
</dbReference>
<keyword evidence="1" id="KW-0418">Kinase</keyword>
<dbReference type="SUPFAM" id="SSF55874">
    <property type="entry name" value="ATPase domain of HSP90 chaperone/DNA topoisomerase II/histidine kinase"/>
    <property type="match status" value="1"/>
</dbReference>